<feature type="region of interest" description="Disordered" evidence="5">
    <location>
        <begin position="1"/>
        <end position="58"/>
    </location>
</feature>
<dbReference type="Pfam" id="PF00172">
    <property type="entry name" value="Zn_clus"/>
    <property type="match status" value="1"/>
</dbReference>
<dbReference type="CDD" id="cd12148">
    <property type="entry name" value="fungal_TF_MHR"/>
    <property type="match status" value="1"/>
</dbReference>
<evidence type="ECO:0000256" key="5">
    <source>
        <dbReference type="SAM" id="MobiDB-lite"/>
    </source>
</evidence>
<dbReference type="PANTHER" id="PTHR47785">
    <property type="entry name" value="ZN(II)2CYS6 TRANSCRIPTION FACTOR (EUROFUNG)-RELATED-RELATED"/>
    <property type="match status" value="1"/>
</dbReference>
<dbReference type="AlphaFoldDB" id="A0A072PRI9"/>
<keyword evidence="2" id="KW-0238">DNA-binding</keyword>
<dbReference type="HOGENOM" id="CLU_004835_2_0_1"/>
<feature type="domain" description="Zn(2)-C6 fungal-type" evidence="6">
    <location>
        <begin position="69"/>
        <end position="99"/>
    </location>
</feature>
<dbReference type="RefSeq" id="XP_013265081.1">
    <property type="nucleotide sequence ID" value="XM_013409627.1"/>
</dbReference>
<name>A0A072PRI9_9EURO</name>
<comment type="caution">
    <text evidence="7">The sequence shown here is derived from an EMBL/GenBank/DDBJ whole genome shotgun (WGS) entry which is preliminary data.</text>
</comment>
<dbReference type="GO" id="GO:0000981">
    <property type="term" value="F:DNA-binding transcription factor activity, RNA polymerase II-specific"/>
    <property type="evidence" value="ECO:0007669"/>
    <property type="project" value="InterPro"/>
</dbReference>
<dbReference type="InterPro" id="IPR036864">
    <property type="entry name" value="Zn2-C6_fun-type_DNA-bd_sf"/>
</dbReference>
<organism evidence="7 8">
    <name type="scientific">Exophiala aquamarina CBS 119918</name>
    <dbReference type="NCBI Taxonomy" id="1182545"/>
    <lineage>
        <taxon>Eukaryota</taxon>
        <taxon>Fungi</taxon>
        <taxon>Dikarya</taxon>
        <taxon>Ascomycota</taxon>
        <taxon>Pezizomycotina</taxon>
        <taxon>Eurotiomycetes</taxon>
        <taxon>Chaetothyriomycetidae</taxon>
        <taxon>Chaetothyriales</taxon>
        <taxon>Herpotrichiellaceae</taxon>
        <taxon>Exophiala</taxon>
    </lineage>
</organism>
<dbReference type="EMBL" id="AMGV01000001">
    <property type="protein sequence ID" value="KEF62491.1"/>
    <property type="molecule type" value="Genomic_DNA"/>
</dbReference>
<dbReference type="GO" id="GO:0008270">
    <property type="term" value="F:zinc ion binding"/>
    <property type="evidence" value="ECO:0007669"/>
    <property type="project" value="InterPro"/>
</dbReference>
<feature type="region of interest" description="Disordered" evidence="5">
    <location>
        <begin position="128"/>
        <end position="149"/>
    </location>
</feature>
<dbReference type="GeneID" id="25275415"/>
<evidence type="ECO:0000256" key="2">
    <source>
        <dbReference type="ARBA" id="ARBA00023125"/>
    </source>
</evidence>
<evidence type="ECO:0000256" key="4">
    <source>
        <dbReference type="ARBA" id="ARBA00023242"/>
    </source>
</evidence>
<dbReference type="SUPFAM" id="SSF57701">
    <property type="entry name" value="Zn2/Cys6 DNA-binding domain"/>
    <property type="match status" value="1"/>
</dbReference>
<sequence length="382" mass="42474">MESSLRNILHSNEADFDPQFRPRGPLSVPDQASASSFEPLEADNALPESKKRAATRIKSSYPRKRAIQACQKCRVRRTKCNNERPSCSSCLAIGAECTYTEGDHSSFDSASLAILDKLNTIEELLRKGNGQDHAVPPPPSSLGDESRGALSRLKTLNSPSLERTKDPTPCHMNIEGVLSWSVFDDLNPNLDLKSLLNTTEDGPQGGLFMATEFDEHFSEETLVARFMDNVFIYNPVLEEAKIQRYMRDARFNGIGWDAQSCLLLLIYAHGSAVAAFDGGHQPDASSFRSSLQFKQSQSFFHAAQKRMGPLLCRTGVLEAQCFFLAGVYLMATLRPMEAWKMFVQALACCQAFYTGKGSPGVDPEGEQRLRESIYWTCFKSEL</sequence>
<keyword evidence="4" id="KW-0539">Nucleus</keyword>
<evidence type="ECO:0000259" key="6">
    <source>
        <dbReference type="PROSITE" id="PS50048"/>
    </source>
</evidence>
<dbReference type="InterPro" id="IPR001138">
    <property type="entry name" value="Zn2Cys6_DnaBD"/>
</dbReference>
<dbReference type="InterPro" id="IPR053181">
    <property type="entry name" value="EcdB-like_regulator"/>
</dbReference>
<evidence type="ECO:0000313" key="7">
    <source>
        <dbReference type="EMBL" id="KEF62491.1"/>
    </source>
</evidence>
<dbReference type="Gene3D" id="4.10.240.10">
    <property type="entry name" value="Zn(2)-C6 fungal-type DNA-binding domain"/>
    <property type="match status" value="1"/>
</dbReference>
<accession>A0A072PRI9</accession>
<proteinExistence type="predicted"/>
<evidence type="ECO:0000313" key="8">
    <source>
        <dbReference type="Proteomes" id="UP000027920"/>
    </source>
</evidence>
<dbReference type="CDD" id="cd00067">
    <property type="entry name" value="GAL4"/>
    <property type="match status" value="1"/>
</dbReference>
<evidence type="ECO:0000256" key="3">
    <source>
        <dbReference type="ARBA" id="ARBA00023163"/>
    </source>
</evidence>
<dbReference type="OrthoDB" id="4356994at2759"/>
<keyword evidence="3" id="KW-0804">Transcription</keyword>
<evidence type="ECO:0000256" key="1">
    <source>
        <dbReference type="ARBA" id="ARBA00023015"/>
    </source>
</evidence>
<dbReference type="STRING" id="1182545.A0A072PRI9"/>
<dbReference type="PANTHER" id="PTHR47785:SF5">
    <property type="entry name" value="ZN(II)2CYS6 TRANSCRIPTION FACTOR (EUROFUNG)"/>
    <property type="match status" value="1"/>
</dbReference>
<dbReference type="GO" id="GO:0003677">
    <property type="term" value="F:DNA binding"/>
    <property type="evidence" value="ECO:0007669"/>
    <property type="project" value="UniProtKB-KW"/>
</dbReference>
<feature type="compositionally biased region" description="Polar residues" evidence="5">
    <location>
        <begin position="1"/>
        <end position="10"/>
    </location>
</feature>
<dbReference type="SMART" id="SM00066">
    <property type="entry name" value="GAL4"/>
    <property type="match status" value="1"/>
</dbReference>
<protein>
    <recommendedName>
        <fullName evidence="6">Zn(2)-C6 fungal-type domain-containing protein</fullName>
    </recommendedName>
</protein>
<keyword evidence="1" id="KW-0805">Transcription regulation</keyword>
<dbReference type="PROSITE" id="PS00463">
    <property type="entry name" value="ZN2_CY6_FUNGAL_1"/>
    <property type="match status" value="1"/>
</dbReference>
<gene>
    <name evidence="7" type="ORF">A1O9_00464</name>
</gene>
<keyword evidence="8" id="KW-1185">Reference proteome</keyword>
<dbReference type="Proteomes" id="UP000027920">
    <property type="component" value="Unassembled WGS sequence"/>
</dbReference>
<reference evidence="7 8" key="1">
    <citation type="submission" date="2013-03" db="EMBL/GenBank/DDBJ databases">
        <title>The Genome Sequence of Exophiala aquamarina CBS 119918.</title>
        <authorList>
            <consortium name="The Broad Institute Genomics Platform"/>
            <person name="Cuomo C."/>
            <person name="de Hoog S."/>
            <person name="Gorbushina A."/>
            <person name="Walker B."/>
            <person name="Young S.K."/>
            <person name="Zeng Q."/>
            <person name="Gargeya S."/>
            <person name="Fitzgerald M."/>
            <person name="Haas B."/>
            <person name="Abouelleil A."/>
            <person name="Allen A.W."/>
            <person name="Alvarado L."/>
            <person name="Arachchi H.M."/>
            <person name="Berlin A.M."/>
            <person name="Chapman S.B."/>
            <person name="Gainer-Dewar J."/>
            <person name="Goldberg J."/>
            <person name="Griggs A."/>
            <person name="Gujja S."/>
            <person name="Hansen M."/>
            <person name="Howarth C."/>
            <person name="Imamovic A."/>
            <person name="Ireland A."/>
            <person name="Larimer J."/>
            <person name="McCowan C."/>
            <person name="Murphy C."/>
            <person name="Pearson M."/>
            <person name="Poon T.W."/>
            <person name="Priest M."/>
            <person name="Roberts A."/>
            <person name="Saif S."/>
            <person name="Shea T."/>
            <person name="Sisk P."/>
            <person name="Sykes S."/>
            <person name="Wortman J."/>
            <person name="Nusbaum C."/>
            <person name="Birren B."/>
        </authorList>
    </citation>
    <scope>NUCLEOTIDE SEQUENCE [LARGE SCALE GENOMIC DNA]</scope>
    <source>
        <strain evidence="7 8">CBS 119918</strain>
    </source>
</reference>
<dbReference type="VEuPathDB" id="FungiDB:A1O9_00464"/>
<dbReference type="PROSITE" id="PS50048">
    <property type="entry name" value="ZN2_CY6_FUNGAL_2"/>
    <property type="match status" value="1"/>
</dbReference>